<dbReference type="InterPro" id="IPR036714">
    <property type="entry name" value="SDH_sf"/>
</dbReference>
<accession>A0A4Y9VNA9</accession>
<comment type="subcellular location">
    <subcellularLocation>
        <location evidence="1">Cytoplasm</location>
    </subcellularLocation>
</comment>
<proteinExistence type="inferred from homology"/>
<dbReference type="AlphaFoldDB" id="A0A4Y9VNA9"/>
<dbReference type="PANTHER" id="PTHR39585:SF1">
    <property type="entry name" value="FAD ASSEMBLY FACTOR SDHE"/>
    <property type="match status" value="1"/>
</dbReference>
<dbReference type="PANTHER" id="PTHR39585">
    <property type="entry name" value="FAD ASSEMBLY FACTOR SDHE"/>
    <property type="match status" value="1"/>
</dbReference>
<evidence type="ECO:0000256" key="4">
    <source>
        <dbReference type="ARBA" id="ARBA00022490"/>
    </source>
</evidence>
<dbReference type="Gene3D" id="1.10.150.250">
    <property type="entry name" value="Flavinator of succinate dehydrogenase"/>
    <property type="match status" value="1"/>
</dbReference>
<evidence type="ECO:0000256" key="3">
    <source>
        <dbReference type="ARBA" id="ARBA00019418"/>
    </source>
</evidence>
<evidence type="ECO:0000313" key="6">
    <source>
        <dbReference type="EMBL" id="TFW69742.1"/>
    </source>
</evidence>
<organism evidence="6 7">
    <name type="scientific">Methylotenera oryzisoli</name>
    <dbReference type="NCBI Taxonomy" id="2080758"/>
    <lineage>
        <taxon>Bacteria</taxon>
        <taxon>Pseudomonadati</taxon>
        <taxon>Pseudomonadota</taxon>
        <taxon>Betaproteobacteria</taxon>
        <taxon>Nitrosomonadales</taxon>
        <taxon>Methylophilaceae</taxon>
        <taxon>Methylotenera</taxon>
    </lineage>
</organism>
<gene>
    <name evidence="6" type="ORF">C3Y98_12155</name>
</gene>
<comment type="similarity">
    <text evidence="2">Belongs to the SdhE FAD assembly factor family.</text>
</comment>
<dbReference type="Proteomes" id="UP000297706">
    <property type="component" value="Unassembled WGS sequence"/>
</dbReference>
<reference evidence="6 7" key="1">
    <citation type="submission" date="2018-02" db="EMBL/GenBank/DDBJ databases">
        <title>A novel lanthanide dependent methylotroph, Methylotenera sp. La3113.</title>
        <authorList>
            <person name="Lv H."/>
            <person name="Tani A."/>
        </authorList>
    </citation>
    <scope>NUCLEOTIDE SEQUENCE [LARGE SCALE GENOMIC DNA]</scope>
    <source>
        <strain evidence="6 7">La3113</strain>
    </source>
</reference>
<dbReference type="InterPro" id="IPR050531">
    <property type="entry name" value="SdhE_FAD_assembly_factor"/>
</dbReference>
<dbReference type="OrthoDB" id="9180899at2"/>
<evidence type="ECO:0000256" key="1">
    <source>
        <dbReference type="ARBA" id="ARBA00004496"/>
    </source>
</evidence>
<comment type="caution">
    <text evidence="6">The sequence shown here is derived from an EMBL/GenBank/DDBJ whole genome shotgun (WGS) entry which is preliminary data.</text>
</comment>
<keyword evidence="5" id="KW-0143">Chaperone</keyword>
<dbReference type="Pfam" id="PF03937">
    <property type="entry name" value="Sdh5"/>
    <property type="match status" value="1"/>
</dbReference>
<dbReference type="GO" id="GO:0005737">
    <property type="term" value="C:cytoplasm"/>
    <property type="evidence" value="ECO:0007669"/>
    <property type="project" value="UniProtKB-SubCell"/>
</dbReference>
<dbReference type="InterPro" id="IPR005631">
    <property type="entry name" value="SDH"/>
</dbReference>
<dbReference type="SUPFAM" id="SSF109910">
    <property type="entry name" value="YgfY-like"/>
    <property type="match status" value="1"/>
</dbReference>
<keyword evidence="7" id="KW-1185">Reference proteome</keyword>
<dbReference type="RefSeq" id="WP_135278861.1">
    <property type="nucleotide sequence ID" value="NZ_PQVH01000015.1"/>
</dbReference>
<evidence type="ECO:0000313" key="7">
    <source>
        <dbReference type="Proteomes" id="UP000297706"/>
    </source>
</evidence>
<dbReference type="EMBL" id="PQVH01000015">
    <property type="protein sequence ID" value="TFW69742.1"/>
    <property type="molecule type" value="Genomic_DNA"/>
</dbReference>
<dbReference type="GO" id="GO:0006105">
    <property type="term" value="P:succinate metabolic process"/>
    <property type="evidence" value="ECO:0007669"/>
    <property type="project" value="TreeGrafter"/>
</dbReference>
<evidence type="ECO:0000256" key="2">
    <source>
        <dbReference type="ARBA" id="ARBA00008571"/>
    </source>
</evidence>
<name>A0A4Y9VNA9_9PROT</name>
<protein>
    <recommendedName>
        <fullName evidence="3">FAD assembly factor SdhE</fullName>
    </recommendedName>
</protein>
<evidence type="ECO:0000256" key="5">
    <source>
        <dbReference type="ARBA" id="ARBA00023186"/>
    </source>
</evidence>
<keyword evidence="4" id="KW-0963">Cytoplasm</keyword>
<sequence>MMNAENLRDAEQRRFAWRCRRGLLELDIVLQDFVQHHYDALTLEELQVFDALLALPDNEFWMLINNTSTMGKALGAQESARNAMIYKIKTARLNKPESSKIQEAE</sequence>